<keyword evidence="1" id="KW-0812">Transmembrane</keyword>
<evidence type="ECO:0000313" key="3">
    <source>
        <dbReference type="Proteomes" id="UP000271010"/>
    </source>
</evidence>
<dbReference type="Proteomes" id="UP000271010">
    <property type="component" value="Unassembled WGS sequence"/>
</dbReference>
<name>A0A3M9N614_9BACT</name>
<dbReference type="EMBL" id="RJJE01000001">
    <property type="protein sequence ID" value="RNI33176.1"/>
    <property type="molecule type" value="Genomic_DNA"/>
</dbReference>
<reference evidence="2 3" key="1">
    <citation type="submission" date="2018-11" db="EMBL/GenBank/DDBJ databases">
        <title>Rufibacter latericius sp. nov., isolated from water in Baiyang Lake.</title>
        <authorList>
            <person name="Yang Y."/>
        </authorList>
    </citation>
    <scope>NUCLEOTIDE SEQUENCE [LARGE SCALE GENOMIC DNA]</scope>
    <source>
        <strain evidence="2 3">MCC P1</strain>
    </source>
</reference>
<keyword evidence="1" id="KW-0472">Membrane</keyword>
<protein>
    <submittedName>
        <fullName evidence="2">Uncharacterized protein</fullName>
    </submittedName>
</protein>
<dbReference type="OrthoDB" id="894283at2"/>
<accession>A0A3M9N614</accession>
<organism evidence="2 3">
    <name type="scientific">Rufibacter immobilis</name>
    <dbReference type="NCBI Taxonomy" id="1348778"/>
    <lineage>
        <taxon>Bacteria</taxon>
        <taxon>Pseudomonadati</taxon>
        <taxon>Bacteroidota</taxon>
        <taxon>Cytophagia</taxon>
        <taxon>Cytophagales</taxon>
        <taxon>Hymenobacteraceae</taxon>
        <taxon>Rufibacter</taxon>
    </lineage>
</organism>
<dbReference type="AlphaFoldDB" id="A0A3M9N614"/>
<keyword evidence="3" id="KW-1185">Reference proteome</keyword>
<comment type="caution">
    <text evidence="2">The sequence shown here is derived from an EMBL/GenBank/DDBJ whole genome shotgun (WGS) entry which is preliminary data.</text>
</comment>
<gene>
    <name evidence="2" type="ORF">EFA69_01805</name>
</gene>
<feature type="transmembrane region" description="Helical" evidence="1">
    <location>
        <begin position="12"/>
        <end position="35"/>
    </location>
</feature>
<sequence length="94" mass="10499">MAVPSIPLKEKVLICLGSFLLTLTIYLVIDLYTPLKQLLAGQKMTFSEVMAHFQLQKKALFIGVITVLVSRITIRKRNQKLADAAALNPQPQPH</sequence>
<proteinExistence type="predicted"/>
<keyword evidence="1" id="KW-1133">Transmembrane helix</keyword>
<feature type="transmembrane region" description="Helical" evidence="1">
    <location>
        <begin position="55"/>
        <end position="74"/>
    </location>
</feature>
<evidence type="ECO:0000313" key="2">
    <source>
        <dbReference type="EMBL" id="RNI33176.1"/>
    </source>
</evidence>
<evidence type="ECO:0000256" key="1">
    <source>
        <dbReference type="SAM" id="Phobius"/>
    </source>
</evidence>
<dbReference type="RefSeq" id="WP_123131365.1">
    <property type="nucleotide sequence ID" value="NZ_RJJE01000001.1"/>
</dbReference>